<accession>A0ABY6KQ92</accession>
<dbReference type="InterPro" id="IPR036691">
    <property type="entry name" value="Endo/exonu/phosph_ase_sf"/>
</dbReference>
<evidence type="ECO:0008006" key="3">
    <source>
        <dbReference type="Google" id="ProtNLM"/>
    </source>
</evidence>
<evidence type="ECO:0000313" key="1">
    <source>
        <dbReference type="EMBL" id="UYV71035.1"/>
    </source>
</evidence>
<dbReference type="EMBL" id="CP092870">
    <property type="protein sequence ID" value="UYV71035.1"/>
    <property type="molecule type" value="Genomic_DNA"/>
</dbReference>
<name>A0ABY6KQ92_9ARAC</name>
<keyword evidence="2" id="KW-1185">Reference proteome</keyword>
<evidence type="ECO:0000313" key="2">
    <source>
        <dbReference type="Proteomes" id="UP001235939"/>
    </source>
</evidence>
<dbReference type="Proteomes" id="UP001235939">
    <property type="component" value="Chromosome 08"/>
</dbReference>
<reference evidence="1 2" key="1">
    <citation type="submission" date="2022-01" db="EMBL/GenBank/DDBJ databases">
        <title>A chromosomal length assembly of Cordylochernes scorpioides.</title>
        <authorList>
            <person name="Zeh D."/>
            <person name="Zeh J."/>
        </authorList>
    </citation>
    <scope>NUCLEOTIDE SEQUENCE [LARGE SCALE GENOMIC DNA]</scope>
    <source>
        <strain evidence="1">IN4F17</strain>
        <tissue evidence="1">Whole Body</tissue>
    </source>
</reference>
<organism evidence="1 2">
    <name type="scientific">Cordylochernes scorpioides</name>
    <dbReference type="NCBI Taxonomy" id="51811"/>
    <lineage>
        <taxon>Eukaryota</taxon>
        <taxon>Metazoa</taxon>
        <taxon>Ecdysozoa</taxon>
        <taxon>Arthropoda</taxon>
        <taxon>Chelicerata</taxon>
        <taxon>Arachnida</taxon>
        <taxon>Pseudoscorpiones</taxon>
        <taxon>Cheliferoidea</taxon>
        <taxon>Chernetidae</taxon>
        <taxon>Cordylochernes</taxon>
    </lineage>
</organism>
<gene>
    <name evidence="1" type="ORF">LAZ67_8001490</name>
</gene>
<dbReference type="Gene3D" id="3.60.10.10">
    <property type="entry name" value="Endonuclease/exonuclease/phosphatase"/>
    <property type="match status" value="1"/>
</dbReference>
<proteinExistence type="predicted"/>
<sequence length="237" mass="26184">MSFRVATLNTLSIAVLRRRIQLCCFLKEHGIDICFLRETNVITLDKERDICHGYSAVVVPSTTTVGSGLACVFAAGVVVHRQQILWPVSYQPGKVAVINLTVRGYSMMCVNAHVSHATEERCRQLQIIASLAREEGAWILGDLNISEESAKDLASGSAKALAELLDQADFVDVATFFDAALEHTRVVTIGSRVDARRLDRILLPSVFCDRVIHYQTIDYVYSDHRAILIQVGDPAPT</sequence>
<protein>
    <recommendedName>
        <fullName evidence="3">Endonuclease/exonuclease/phosphatase domain-containing protein</fullName>
    </recommendedName>
</protein>
<dbReference type="SUPFAM" id="SSF56219">
    <property type="entry name" value="DNase I-like"/>
    <property type="match status" value="1"/>
</dbReference>